<comment type="caution">
    <text evidence="1">The sequence shown here is derived from an EMBL/GenBank/DDBJ whole genome shotgun (WGS) entry which is preliminary data.</text>
</comment>
<reference evidence="1" key="1">
    <citation type="submission" date="2023-10" db="EMBL/GenBank/DDBJ databases">
        <authorList>
            <person name="Rodriguez Cubillos JULIANA M."/>
            <person name="De Vega J."/>
        </authorList>
    </citation>
    <scope>NUCLEOTIDE SEQUENCE</scope>
</reference>
<accession>A0ACB0KGF0</accession>
<dbReference type="Proteomes" id="UP001177021">
    <property type="component" value="Unassembled WGS sequence"/>
</dbReference>
<protein>
    <submittedName>
        <fullName evidence="1">Uncharacterized protein</fullName>
    </submittedName>
</protein>
<gene>
    <name evidence="1" type="ORF">MILVUS5_LOCUS23129</name>
</gene>
<organism evidence="1 2">
    <name type="scientific">Trifolium pratense</name>
    <name type="common">Red clover</name>
    <dbReference type="NCBI Taxonomy" id="57577"/>
    <lineage>
        <taxon>Eukaryota</taxon>
        <taxon>Viridiplantae</taxon>
        <taxon>Streptophyta</taxon>
        <taxon>Embryophyta</taxon>
        <taxon>Tracheophyta</taxon>
        <taxon>Spermatophyta</taxon>
        <taxon>Magnoliopsida</taxon>
        <taxon>eudicotyledons</taxon>
        <taxon>Gunneridae</taxon>
        <taxon>Pentapetalae</taxon>
        <taxon>rosids</taxon>
        <taxon>fabids</taxon>
        <taxon>Fabales</taxon>
        <taxon>Fabaceae</taxon>
        <taxon>Papilionoideae</taxon>
        <taxon>50 kb inversion clade</taxon>
        <taxon>NPAAA clade</taxon>
        <taxon>Hologalegina</taxon>
        <taxon>IRL clade</taxon>
        <taxon>Trifolieae</taxon>
        <taxon>Trifolium</taxon>
    </lineage>
</organism>
<proteinExistence type="predicted"/>
<name>A0ACB0KGF0_TRIPR</name>
<evidence type="ECO:0000313" key="1">
    <source>
        <dbReference type="EMBL" id="CAJ2656370.1"/>
    </source>
</evidence>
<evidence type="ECO:0000313" key="2">
    <source>
        <dbReference type="Proteomes" id="UP001177021"/>
    </source>
</evidence>
<sequence>MVEEIPDQCWELIFTFLNDGSDGEHNHHYLKSLSIASKEFFSITNRLRFSLTIYVPTHPFLHRLFKRFVNLTSLDLTCFCGDLDALLSQISCFRLKLTSLNISNQPTIPAIGLRAFSKKITTLISLVCSNIESIYGTDLFLIAECFPLLEELDLSNPGEFANHVNFLDGLDALSLALFKLRKINLSGHCYVNDSSLLHLCKNCEFLEQVMMMNCSLLTHHGIAYAIRERRQTLRSLSIRWRSYGSNDIISSHFVDSLANLKGLTSLDLSSSRISDKLLTSIAMRGLPLRKLVLQNCTGYSYVGIFSLLSKCQGIQHLDLQNADFMTDHRDAKVSSLLGDLVSINLNKCRKLTNSALSALVSNCPLLSDIKMEHTSIGKNVAKNSNYLMNFVLNPPRLKSFYMAHNSWLKDESLIIFSSILTNLQLLDLSDCDCISEQGICQVLKTCCKIRNLNLAKCNVTRLLGLNFEVSNLEVLNLSDTNVVDETLYAISKNCRGLLQIILEGCLLVTMKGVKHVVENCTQLREINLRDCDKVHLNANSVSLMVFSRPSLRKITAPPNFHLGEKKKLLSHQLCIVW</sequence>
<keyword evidence="2" id="KW-1185">Reference proteome</keyword>
<dbReference type="EMBL" id="CASHSV030000206">
    <property type="protein sequence ID" value="CAJ2656370.1"/>
    <property type="molecule type" value="Genomic_DNA"/>
</dbReference>